<keyword evidence="2" id="KW-1185">Reference proteome</keyword>
<dbReference type="Gene3D" id="1.10.10.10">
    <property type="entry name" value="Winged helix-like DNA-binding domain superfamily/Winged helix DNA-binding domain"/>
    <property type="match status" value="1"/>
</dbReference>
<evidence type="ECO:0000313" key="2">
    <source>
        <dbReference type="Proteomes" id="UP000255828"/>
    </source>
</evidence>
<sequence>MDPLRREVTNDDLIPLLEAIEEIRVRDPDMTASVLSMFLYVASHDGCHKQAIEEDLEISTSNSSRAADWLLDRKTLRKPGLGLISKEADPSNKRRTMYSLTQQGRHLANRLKQSLYG</sequence>
<dbReference type="InterPro" id="IPR036388">
    <property type="entry name" value="WH-like_DNA-bd_sf"/>
</dbReference>
<accession>A0A345AY91</accession>
<dbReference type="InterPro" id="IPR036390">
    <property type="entry name" value="WH_DNA-bd_sf"/>
</dbReference>
<dbReference type="SUPFAM" id="SSF46785">
    <property type="entry name" value="Winged helix' DNA-binding domain"/>
    <property type="match status" value="1"/>
</dbReference>
<evidence type="ECO:0000313" key="1">
    <source>
        <dbReference type="EMBL" id="AXF42071.1"/>
    </source>
</evidence>
<proteinExistence type="predicted"/>
<reference evidence="1" key="1">
    <citation type="submission" date="2018-06" db="EMBL/GenBank/DDBJ databases">
        <authorList>
            <person name="Zhirakovskaya E."/>
        </authorList>
    </citation>
    <scope>NUCLEOTIDE SEQUENCE [LARGE SCALE GENOMIC DNA]</scope>
</reference>
<organism evidence="1">
    <name type="scientific">Synechococcus T7-like phage S-TIP37</name>
    <dbReference type="NCBI Taxonomy" id="1332145"/>
    <lineage>
        <taxon>Viruses</taxon>
        <taxon>Duplodnaviria</taxon>
        <taxon>Heunggongvirae</taxon>
        <taxon>Uroviricota</taxon>
        <taxon>Caudoviricetes</taxon>
        <taxon>Autographivirales</taxon>
        <taxon>Sechaudvirinae</taxon>
        <taxon>Igirivirus</taxon>
        <taxon>Igirivirus STIP37</taxon>
    </lineage>
</organism>
<protein>
    <submittedName>
        <fullName evidence="1">Uncharacterized protein</fullName>
    </submittedName>
</protein>
<dbReference type="EMBL" id="MH540083">
    <property type="protein sequence ID" value="AXF42071.1"/>
    <property type="molecule type" value="Genomic_DNA"/>
</dbReference>
<dbReference type="Proteomes" id="UP000255828">
    <property type="component" value="Segment"/>
</dbReference>
<gene>
    <name evidence="1" type="ORF">STIP37_10</name>
</gene>
<name>A0A345AY91_9CAUD</name>